<dbReference type="SUPFAM" id="SSF47413">
    <property type="entry name" value="lambda repressor-like DNA-binding domains"/>
    <property type="match status" value="1"/>
</dbReference>
<dbReference type="EMBL" id="JAVLVT010000003">
    <property type="protein sequence ID" value="MDS1270542.1"/>
    <property type="molecule type" value="Genomic_DNA"/>
</dbReference>
<dbReference type="PROSITE" id="PS50943">
    <property type="entry name" value="HTH_CROC1"/>
    <property type="match status" value="1"/>
</dbReference>
<dbReference type="Pfam" id="PF13560">
    <property type="entry name" value="HTH_31"/>
    <property type="match status" value="1"/>
</dbReference>
<dbReference type="SMART" id="SM00530">
    <property type="entry name" value="HTH_XRE"/>
    <property type="match status" value="1"/>
</dbReference>
<dbReference type="RefSeq" id="WP_310912045.1">
    <property type="nucleotide sequence ID" value="NZ_JAVLVT010000003.1"/>
</dbReference>
<dbReference type="InterPro" id="IPR043917">
    <property type="entry name" value="DUF5753"/>
</dbReference>
<name>A0ABU2H6A7_9ACTN</name>
<dbReference type="Pfam" id="PF19054">
    <property type="entry name" value="DUF5753"/>
    <property type="match status" value="1"/>
</dbReference>
<evidence type="ECO:0000313" key="3">
    <source>
        <dbReference type="Proteomes" id="UP001250214"/>
    </source>
</evidence>
<evidence type="ECO:0000313" key="2">
    <source>
        <dbReference type="EMBL" id="MDS1270542.1"/>
    </source>
</evidence>
<gene>
    <name evidence="2" type="ORF">RIF23_09560</name>
</gene>
<comment type="caution">
    <text evidence="2">The sequence shown here is derived from an EMBL/GenBank/DDBJ whole genome shotgun (WGS) entry which is preliminary data.</text>
</comment>
<dbReference type="Proteomes" id="UP001250214">
    <property type="component" value="Unassembled WGS sequence"/>
</dbReference>
<accession>A0ABU2H6A7</accession>
<reference evidence="3" key="1">
    <citation type="submission" date="2023-07" db="EMBL/GenBank/DDBJ databases">
        <title>Novel species in the genus Lipingzhangella isolated from Sambhar Salt Lake.</title>
        <authorList>
            <person name="Jiya N."/>
            <person name="Kajale S."/>
            <person name="Sharma A."/>
        </authorList>
    </citation>
    <scope>NUCLEOTIDE SEQUENCE [LARGE SCALE GENOMIC DNA]</scope>
    <source>
        <strain evidence="3">LS1_29</strain>
    </source>
</reference>
<dbReference type="CDD" id="cd00093">
    <property type="entry name" value="HTH_XRE"/>
    <property type="match status" value="1"/>
</dbReference>
<dbReference type="InterPro" id="IPR001387">
    <property type="entry name" value="Cro/C1-type_HTH"/>
</dbReference>
<feature type="domain" description="HTH cro/C1-type" evidence="1">
    <location>
        <begin position="16"/>
        <end position="71"/>
    </location>
</feature>
<proteinExistence type="predicted"/>
<dbReference type="InterPro" id="IPR010982">
    <property type="entry name" value="Lambda_DNA-bd_dom_sf"/>
</dbReference>
<evidence type="ECO:0000259" key="1">
    <source>
        <dbReference type="PROSITE" id="PS50943"/>
    </source>
</evidence>
<sequence>MAASPTIRRRQLSAILRRMRKDAGLSLDETARRLEWSRAKLGHIETGERKKPSVVEIKALMREYGVDETSPEYDAVLALVRQAQQRGWWTRYDDILTGSYVELEAEATAIANYEAFGVPGLLQTPGYARTIQRARLWRDPDDIQRAVDARMQRQQILARDHPPELWAVIEEHALQRLAGDPEVMREQVKHLITLADSSRYVTIQVLPTDAGLHAGATGPFVIMDFAAPADPVVYLETFTDGLYLERAEEIAMYRKLWDHIRSSALDEERTIPYLKKMISR</sequence>
<keyword evidence="3" id="KW-1185">Reference proteome</keyword>
<protein>
    <submittedName>
        <fullName evidence="2">Helix-turn-helix transcriptional regulator</fullName>
    </submittedName>
</protein>
<organism evidence="2 3">
    <name type="scientific">Lipingzhangella rawalii</name>
    <dbReference type="NCBI Taxonomy" id="2055835"/>
    <lineage>
        <taxon>Bacteria</taxon>
        <taxon>Bacillati</taxon>
        <taxon>Actinomycetota</taxon>
        <taxon>Actinomycetes</taxon>
        <taxon>Streptosporangiales</taxon>
        <taxon>Nocardiopsidaceae</taxon>
        <taxon>Lipingzhangella</taxon>
    </lineage>
</organism>
<dbReference type="Gene3D" id="1.10.260.40">
    <property type="entry name" value="lambda repressor-like DNA-binding domains"/>
    <property type="match status" value="1"/>
</dbReference>